<evidence type="ECO:0000313" key="5">
    <source>
        <dbReference type="EMBL" id="MET4577029.1"/>
    </source>
</evidence>
<protein>
    <submittedName>
        <fullName evidence="5">DNA-binding GntR family transcriptional regulator</fullName>
    </submittedName>
</protein>
<dbReference type="EMBL" id="JBEPSH010000004">
    <property type="protein sequence ID" value="MET4577029.1"/>
    <property type="molecule type" value="Genomic_DNA"/>
</dbReference>
<accession>A0ABV2Q7Q1</accession>
<sequence length="229" mass="25606">MQSIKKQPAGTQATDALRAEIIKGRILPGTRLTEVVLADQFEVSRGTVRVALQQLSQEGLIIQVPYTGWIVIPISSQDAWELYTLRAALEALAAKLATEQMTESGRVALRKCLDGLAEACEQKNSRAVAEADFRLHKTIISLAKHERLANQYRLVEQQVRIYIASNDALTVNYQNTINFHSQIVEAILAGNAAEASRLSEEHNTHDGERFVQHLRKIEQMTNHTKIRAL</sequence>
<dbReference type="CDD" id="cd07377">
    <property type="entry name" value="WHTH_GntR"/>
    <property type="match status" value="1"/>
</dbReference>
<keyword evidence="1" id="KW-0805">Transcription regulation</keyword>
<name>A0ABV2Q7Q1_9BURK</name>
<reference evidence="5 6" key="1">
    <citation type="submission" date="2024-06" db="EMBL/GenBank/DDBJ databases">
        <title>Sorghum-associated microbial communities from plants grown in Nebraska, USA.</title>
        <authorList>
            <person name="Schachtman D."/>
        </authorList>
    </citation>
    <scope>NUCLEOTIDE SEQUENCE [LARGE SCALE GENOMIC DNA]</scope>
    <source>
        <strain evidence="5 6">2709</strain>
    </source>
</reference>
<dbReference type="InterPro" id="IPR011711">
    <property type="entry name" value="GntR_C"/>
</dbReference>
<dbReference type="Pfam" id="PF07729">
    <property type="entry name" value="FCD"/>
    <property type="match status" value="1"/>
</dbReference>
<dbReference type="SMART" id="SM00895">
    <property type="entry name" value="FCD"/>
    <property type="match status" value="1"/>
</dbReference>
<evidence type="ECO:0000259" key="4">
    <source>
        <dbReference type="PROSITE" id="PS50949"/>
    </source>
</evidence>
<dbReference type="Gene3D" id="1.10.10.10">
    <property type="entry name" value="Winged helix-like DNA-binding domain superfamily/Winged helix DNA-binding domain"/>
    <property type="match status" value="1"/>
</dbReference>
<comment type="caution">
    <text evidence="5">The sequence shown here is derived from an EMBL/GenBank/DDBJ whole genome shotgun (WGS) entry which is preliminary data.</text>
</comment>
<evidence type="ECO:0000256" key="2">
    <source>
        <dbReference type="ARBA" id="ARBA00023125"/>
    </source>
</evidence>
<dbReference type="InterPro" id="IPR036388">
    <property type="entry name" value="WH-like_DNA-bd_sf"/>
</dbReference>
<dbReference type="Pfam" id="PF00392">
    <property type="entry name" value="GntR"/>
    <property type="match status" value="1"/>
</dbReference>
<evidence type="ECO:0000256" key="3">
    <source>
        <dbReference type="ARBA" id="ARBA00023163"/>
    </source>
</evidence>
<dbReference type="PANTHER" id="PTHR43537:SF5">
    <property type="entry name" value="UXU OPERON TRANSCRIPTIONAL REGULATOR"/>
    <property type="match status" value="1"/>
</dbReference>
<dbReference type="PROSITE" id="PS50949">
    <property type="entry name" value="HTH_GNTR"/>
    <property type="match status" value="1"/>
</dbReference>
<dbReference type="RefSeq" id="WP_354443087.1">
    <property type="nucleotide sequence ID" value="NZ_JBEPSH010000004.1"/>
</dbReference>
<dbReference type="InterPro" id="IPR008920">
    <property type="entry name" value="TF_FadR/GntR_C"/>
</dbReference>
<proteinExistence type="predicted"/>
<keyword evidence="6" id="KW-1185">Reference proteome</keyword>
<keyword evidence="2 5" id="KW-0238">DNA-binding</keyword>
<dbReference type="InterPro" id="IPR036390">
    <property type="entry name" value="WH_DNA-bd_sf"/>
</dbReference>
<feature type="domain" description="HTH gntR-type" evidence="4">
    <location>
        <begin position="7"/>
        <end position="74"/>
    </location>
</feature>
<organism evidence="5 6">
    <name type="scientific">Ottowia thiooxydans</name>
    <dbReference type="NCBI Taxonomy" id="219182"/>
    <lineage>
        <taxon>Bacteria</taxon>
        <taxon>Pseudomonadati</taxon>
        <taxon>Pseudomonadota</taxon>
        <taxon>Betaproteobacteria</taxon>
        <taxon>Burkholderiales</taxon>
        <taxon>Comamonadaceae</taxon>
        <taxon>Ottowia</taxon>
    </lineage>
</organism>
<dbReference type="PANTHER" id="PTHR43537">
    <property type="entry name" value="TRANSCRIPTIONAL REGULATOR, GNTR FAMILY"/>
    <property type="match status" value="1"/>
</dbReference>
<keyword evidence="3" id="KW-0804">Transcription</keyword>
<dbReference type="GO" id="GO:0003677">
    <property type="term" value="F:DNA binding"/>
    <property type="evidence" value="ECO:0007669"/>
    <property type="project" value="UniProtKB-KW"/>
</dbReference>
<evidence type="ECO:0000256" key="1">
    <source>
        <dbReference type="ARBA" id="ARBA00023015"/>
    </source>
</evidence>
<dbReference type="Proteomes" id="UP001549320">
    <property type="component" value="Unassembled WGS sequence"/>
</dbReference>
<evidence type="ECO:0000313" key="6">
    <source>
        <dbReference type="Proteomes" id="UP001549320"/>
    </source>
</evidence>
<dbReference type="Gene3D" id="1.20.120.530">
    <property type="entry name" value="GntR ligand-binding domain-like"/>
    <property type="match status" value="1"/>
</dbReference>
<dbReference type="SMART" id="SM00345">
    <property type="entry name" value="HTH_GNTR"/>
    <property type="match status" value="1"/>
</dbReference>
<dbReference type="PRINTS" id="PR00035">
    <property type="entry name" value="HTHGNTR"/>
</dbReference>
<dbReference type="InterPro" id="IPR000524">
    <property type="entry name" value="Tscrpt_reg_HTH_GntR"/>
</dbReference>
<dbReference type="SUPFAM" id="SSF46785">
    <property type="entry name" value="Winged helix' DNA-binding domain"/>
    <property type="match status" value="1"/>
</dbReference>
<dbReference type="SUPFAM" id="SSF48008">
    <property type="entry name" value="GntR ligand-binding domain-like"/>
    <property type="match status" value="1"/>
</dbReference>
<gene>
    <name evidence="5" type="ORF">ABIE13_002140</name>
</gene>